<evidence type="ECO:0000256" key="8">
    <source>
        <dbReference type="SAM" id="Coils"/>
    </source>
</evidence>
<evidence type="ECO:0000256" key="3">
    <source>
        <dbReference type="ARBA" id="ARBA00022833"/>
    </source>
</evidence>
<proteinExistence type="predicted"/>
<feature type="compositionally biased region" description="Basic and acidic residues" evidence="9">
    <location>
        <begin position="300"/>
        <end position="311"/>
    </location>
</feature>
<dbReference type="PROSITE" id="PS50048">
    <property type="entry name" value="ZN2_CY6_FUNGAL_2"/>
    <property type="match status" value="1"/>
</dbReference>
<keyword evidence="7" id="KW-0539">Nucleus</keyword>
<feature type="compositionally biased region" description="Low complexity" evidence="9">
    <location>
        <begin position="75"/>
        <end position="84"/>
    </location>
</feature>
<evidence type="ECO:0000256" key="5">
    <source>
        <dbReference type="ARBA" id="ARBA00023125"/>
    </source>
</evidence>
<dbReference type="Pfam" id="PF00172">
    <property type="entry name" value="Zn_clus"/>
    <property type="match status" value="1"/>
</dbReference>
<feature type="compositionally biased region" description="Low complexity" evidence="9">
    <location>
        <begin position="109"/>
        <end position="125"/>
    </location>
</feature>
<dbReference type="Gene3D" id="4.10.240.10">
    <property type="entry name" value="Zn(2)-C6 fungal-type DNA-binding domain"/>
    <property type="match status" value="1"/>
</dbReference>
<reference evidence="11" key="1">
    <citation type="journal article" date="2020" name="Stud. Mycol.">
        <title>101 Dothideomycetes genomes: a test case for predicting lifestyles and emergence of pathogens.</title>
        <authorList>
            <person name="Haridas S."/>
            <person name="Albert R."/>
            <person name="Binder M."/>
            <person name="Bloem J."/>
            <person name="Labutti K."/>
            <person name="Salamov A."/>
            <person name="Andreopoulos B."/>
            <person name="Baker S."/>
            <person name="Barry K."/>
            <person name="Bills G."/>
            <person name="Bluhm B."/>
            <person name="Cannon C."/>
            <person name="Castanera R."/>
            <person name="Culley D."/>
            <person name="Daum C."/>
            <person name="Ezra D."/>
            <person name="Gonzalez J."/>
            <person name="Henrissat B."/>
            <person name="Kuo A."/>
            <person name="Liang C."/>
            <person name="Lipzen A."/>
            <person name="Lutzoni F."/>
            <person name="Magnuson J."/>
            <person name="Mondo S."/>
            <person name="Nolan M."/>
            <person name="Ohm R."/>
            <person name="Pangilinan J."/>
            <person name="Park H.-J."/>
            <person name="Ramirez L."/>
            <person name="Alfaro M."/>
            <person name="Sun H."/>
            <person name="Tritt A."/>
            <person name="Yoshinaga Y."/>
            <person name="Zwiers L.-H."/>
            <person name="Turgeon B."/>
            <person name="Goodwin S."/>
            <person name="Spatafora J."/>
            <person name="Crous P."/>
            <person name="Grigoriev I."/>
        </authorList>
    </citation>
    <scope>NUCLEOTIDE SEQUENCE</scope>
    <source>
        <strain evidence="11">CBS 116005</strain>
    </source>
</reference>
<dbReference type="GO" id="GO:0005634">
    <property type="term" value="C:nucleus"/>
    <property type="evidence" value="ECO:0007669"/>
    <property type="project" value="UniProtKB-SubCell"/>
</dbReference>
<protein>
    <recommendedName>
        <fullName evidence="10">Zn(2)-C6 fungal-type domain-containing protein</fullName>
    </recommendedName>
</protein>
<keyword evidence="6" id="KW-0804">Transcription</keyword>
<dbReference type="SMART" id="SM00066">
    <property type="entry name" value="GAL4"/>
    <property type="match status" value="1"/>
</dbReference>
<comment type="subcellular location">
    <subcellularLocation>
        <location evidence="1">Nucleus</location>
    </subcellularLocation>
</comment>
<name>A0A6G1L322_9PEZI</name>
<dbReference type="GO" id="GO:0006351">
    <property type="term" value="P:DNA-templated transcription"/>
    <property type="evidence" value="ECO:0007669"/>
    <property type="project" value="InterPro"/>
</dbReference>
<dbReference type="Pfam" id="PF04082">
    <property type="entry name" value="Fungal_trans"/>
    <property type="match status" value="1"/>
</dbReference>
<evidence type="ECO:0000256" key="6">
    <source>
        <dbReference type="ARBA" id="ARBA00023163"/>
    </source>
</evidence>
<dbReference type="InterPro" id="IPR001138">
    <property type="entry name" value="Zn2Cys6_DnaBD"/>
</dbReference>
<dbReference type="PANTHER" id="PTHR31845:SF39">
    <property type="entry name" value="TRANSCRIPTION FACTOR PBCR-RELATED"/>
    <property type="match status" value="1"/>
</dbReference>
<dbReference type="GO" id="GO:0000981">
    <property type="term" value="F:DNA-binding transcription factor activity, RNA polymerase II-specific"/>
    <property type="evidence" value="ECO:0007669"/>
    <property type="project" value="InterPro"/>
</dbReference>
<accession>A0A6G1L322</accession>
<dbReference type="OrthoDB" id="8062037at2759"/>
<feature type="region of interest" description="Disordered" evidence="9">
    <location>
        <begin position="801"/>
        <end position="908"/>
    </location>
</feature>
<keyword evidence="8" id="KW-0175">Coiled coil</keyword>
<evidence type="ECO:0000256" key="1">
    <source>
        <dbReference type="ARBA" id="ARBA00004123"/>
    </source>
</evidence>
<feature type="compositionally biased region" description="Pro residues" evidence="9">
    <location>
        <begin position="60"/>
        <end position="74"/>
    </location>
</feature>
<dbReference type="GO" id="GO:0001216">
    <property type="term" value="F:DNA-binding transcription activator activity"/>
    <property type="evidence" value="ECO:0007669"/>
    <property type="project" value="UniProtKB-ARBA"/>
</dbReference>
<feature type="coiled-coil region" evidence="8">
    <location>
        <begin position="192"/>
        <end position="219"/>
    </location>
</feature>
<dbReference type="PROSITE" id="PS00463">
    <property type="entry name" value="ZN2_CY6_FUNGAL_1"/>
    <property type="match status" value="1"/>
</dbReference>
<feature type="region of interest" description="Disordered" evidence="9">
    <location>
        <begin position="239"/>
        <end position="324"/>
    </location>
</feature>
<feature type="compositionally biased region" description="Pro residues" evidence="9">
    <location>
        <begin position="850"/>
        <end position="877"/>
    </location>
</feature>
<evidence type="ECO:0000313" key="11">
    <source>
        <dbReference type="EMBL" id="KAF2766828.1"/>
    </source>
</evidence>
<feature type="compositionally biased region" description="Polar residues" evidence="9">
    <location>
        <begin position="1"/>
        <end position="13"/>
    </location>
</feature>
<keyword evidence="12" id="KW-1185">Reference proteome</keyword>
<dbReference type="GO" id="GO:0008270">
    <property type="term" value="F:zinc ion binding"/>
    <property type="evidence" value="ECO:0007669"/>
    <property type="project" value="InterPro"/>
</dbReference>
<feature type="region of interest" description="Disordered" evidence="9">
    <location>
        <begin position="1"/>
        <end position="147"/>
    </location>
</feature>
<feature type="compositionally biased region" description="Low complexity" evidence="9">
    <location>
        <begin position="883"/>
        <end position="894"/>
    </location>
</feature>
<evidence type="ECO:0000259" key="10">
    <source>
        <dbReference type="PROSITE" id="PS50048"/>
    </source>
</evidence>
<dbReference type="FunFam" id="4.10.240.10:FF:000003">
    <property type="entry name" value="C6 transcription factor (Leu3)"/>
    <property type="match status" value="1"/>
</dbReference>
<dbReference type="CDD" id="cd00067">
    <property type="entry name" value="GAL4"/>
    <property type="match status" value="1"/>
</dbReference>
<feature type="domain" description="Zn(2)-C6 fungal-type" evidence="10">
    <location>
        <begin position="150"/>
        <end position="184"/>
    </location>
</feature>
<evidence type="ECO:0000256" key="4">
    <source>
        <dbReference type="ARBA" id="ARBA00023015"/>
    </source>
</evidence>
<evidence type="ECO:0000313" key="12">
    <source>
        <dbReference type="Proteomes" id="UP000799436"/>
    </source>
</evidence>
<keyword evidence="3" id="KW-0862">Zinc</keyword>
<dbReference type="EMBL" id="ML995865">
    <property type="protein sequence ID" value="KAF2766828.1"/>
    <property type="molecule type" value="Genomic_DNA"/>
</dbReference>
<dbReference type="GO" id="GO:0000976">
    <property type="term" value="F:transcription cis-regulatory region binding"/>
    <property type="evidence" value="ECO:0007669"/>
    <property type="project" value="TreeGrafter"/>
</dbReference>
<organism evidence="11 12">
    <name type="scientific">Teratosphaeria nubilosa</name>
    <dbReference type="NCBI Taxonomy" id="161662"/>
    <lineage>
        <taxon>Eukaryota</taxon>
        <taxon>Fungi</taxon>
        <taxon>Dikarya</taxon>
        <taxon>Ascomycota</taxon>
        <taxon>Pezizomycotina</taxon>
        <taxon>Dothideomycetes</taxon>
        <taxon>Dothideomycetidae</taxon>
        <taxon>Mycosphaerellales</taxon>
        <taxon>Teratosphaeriaceae</taxon>
        <taxon>Teratosphaeria</taxon>
    </lineage>
</organism>
<evidence type="ECO:0000256" key="7">
    <source>
        <dbReference type="ARBA" id="ARBA00023242"/>
    </source>
</evidence>
<dbReference type="AlphaFoldDB" id="A0A6G1L322"/>
<keyword evidence="2" id="KW-0479">Metal-binding</keyword>
<dbReference type="SUPFAM" id="SSF57701">
    <property type="entry name" value="Zn2/Cys6 DNA-binding domain"/>
    <property type="match status" value="1"/>
</dbReference>
<keyword evidence="4" id="KW-0805">Transcription regulation</keyword>
<feature type="compositionally biased region" description="Polar residues" evidence="9">
    <location>
        <begin position="807"/>
        <end position="819"/>
    </location>
</feature>
<dbReference type="Proteomes" id="UP000799436">
    <property type="component" value="Unassembled WGS sequence"/>
</dbReference>
<gene>
    <name evidence="11" type="ORF">EJ03DRAFT_353596</name>
</gene>
<dbReference type="InterPro" id="IPR051089">
    <property type="entry name" value="prtT"/>
</dbReference>
<sequence length="979" mass="106207">MATVGWQSQNGVNYFSDHDPQSASRCTPSPPATPTSASRALGTRPAIMNASNLDPALQAPQPPPPPPPAPPQTQLPPQSAQPPQYGGQARPAHAGTSSDPYPPPPYFFPSPSQQPSLSSQASPAAGFGIPSPHAAGGGGETGDDAKRPRACEACRGLKVRCDQDPAHPEIPCKRCAKAGRQCIITQPSRKRQKKADSRVAELERKLDALTAALQQQGQGQCGAPGGAAEWGLVPLPAYGGQQQQQQQQQQQHFTPQSQAPMGGAGNGMPPHKRRRVEGTPGLDSADATGKPHLSRTTSGSREDPLSREMQEITRPWGPTDDDPRGYLYRTSPEEFVARVNSLIGPEMAARVWQRYITKLAPNLPAVVFPPETTAEQVFKEKPILYVCILSAASFGTVPLDTHKALAAEAVGAIADCVVRHGAKSLELIQAMQIIALYYKPPEIAERTNFYQIIHMAAVMALDIGLGKRYNPAKSRRGFGGPGANFAPGPGRSMPQDSDTLEARRAWLTCYYLCASASMVLRRPNLVRWTNYMRECIEVLESHPDAFPSDKLFIQHVKIQHICEDIGLQFLMDDNTATNISITDPKVTYALTVLEDQLKDWREGIPKEHKDDKGLGFFEQVTSLYLHEIALHFNHNIEDFRVPFTEESLKSVHAGTSDTLTANQVAALESCLKAAHGILDVFLSFDQDTAKCLPMLLFFVRCVYAIVILIKMHVAVCTPNSELGKMMRPDDLKVESYIERLVGCFRYVQEDGSMAPHPKIMRILGVLREWFGRHKAVVNGGVVRVEQQRGGQEGLQMLRQVGAGGSHQQGPSTSSSTAWTFDTPGVMDWRKQPPPSHPDTLLPKWKHQPDQPSPLQPHPQPQGQPQQRPPNLPPPRQPTPSNHFSFLPPSTTPPSLQAPNAPPAPFTLDALSNGGDYGWGSGFEQAMDMALGGVDGLQGGGGFLDQWFLGEGLAPFGGVQQFPGGDLSGMGGSEGGTGSW</sequence>
<evidence type="ECO:0000256" key="9">
    <source>
        <dbReference type="SAM" id="MobiDB-lite"/>
    </source>
</evidence>
<dbReference type="InterPro" id="IPR036864">
    <property type="entry name" value="Zn2-C6_fun-type_DNA-bd_sf"/>
</dbReference>
<feature type="compositionally biased region" description="Low complexity" evidence="9">
    <location>
        <begin position="241"/>
        <end position="251"/>
    </location>
</feature>
<dbReference type="InterPro" id="IPR007219">
    <property type="entry name" value="XnlR_reg_dom"/>
</dbReference>
<evidence type="ECO:0000256" key="2">
    <source>
        <dbReference type="ARBA" id="ARBA00022723"/>
    </source>
</evidence>
<dbReference type="PANTHER" id="PTHR31845">
    <property type="entry name" value="FINGER DOMAIN PROTEIN, PUTATIVE-RELATED"/>
    <property type="match status" value="1"/>
</dbReference>
<keyword evidence="5" id="KW-0238">DNA-binding</keyword>
<dbReference type="CDD" id="cd12148">
    <property type="entry name" value="fungal_TF_MHR"/>
    <property type="match status" value="1"/>
</dbReference>